<evidence type="ECO:0000256" key="5">
    <source>
        <dbReference type="ARBA" id="ARBA00022741"/>
    </source>
</evidence>
<evidence type="ECO:0000256" key="8">
    <source>
        <dbReference type="ARBA" id="ARBA00023012"/>
    </source>
</evidence>
<keyword evidence="13" id="KW-1185">Reference proteome</keyword>
<keyword evidence="4" id="KW-0808">Transferase</keyword>
<dbReference type="Gene3D" id="1.20.5.1930">
    <property type="match status" value="1"/>
</dbReference>
<organism evidence="12 13">
    <name type="scientific">Saccharothrix saharensis</name>
    <dbReference type="NCBI Taxonomy" id="571190"/>
    <lineage>
        <taxon>Bacteria</taxon>
        <taxon>Bacillati</taxon>
        <taxon>Actinomycetota</taxon>
        <taxon>Actinomycetes</taxon>
        <taxon>Pseudonocardiales</taxon>
        <taxon>Pseudonocardiaceae</taxon>
        <taxon>Saccharothrix</taxon>
    </lineage>
</organism>
<feature type="transmembrane region" description="Helical" evidence="10">
    <location>
        <begin position="21"/>
        <end position="42"/>
    </location>
</feature>
<feature type="region of interest" description="Disordered" evidence="9">
    <location>
        <begin position="172"/>
        <end position="191"/>
    </location>
</feature>
<evidence type="ECO:0000256" key="3">
    <source>
        <dbReference type="ARBA" id="ARBA00022553"/>
    </source>
</evidence>
<keyword evidence="10" id="KW-1133">Transmembrane helix</keyword>
<dbReference type="InterPro" id="IPR036890">
    <property type="entry name" value="HATPase_C_sf"/>
</dbReference>
<evidence type="ECO:0000313" key="13">
    <source>
        <dbReference type="Proteomes" id="UP000316628"/>
    </source>
</evidence>
<feature type="transmembrane region" description="Helical" evidence="10">
    <location>
        <begin position="71"/>
        <end position="90"/>
    </location>
</feature>
<sequence>MVWVMRRWQHLFRSRRARDAMAALVIAGPAAVGLLTGLHRLAPTPSPGAFAVISVLCAVVVGLWRRERDWVATAVACATFVLTDLPYPIYVMTFSVTRRRRWAPAVVNMALVLLWPAHETFFQPAARTGRLFEFETSLPANGINGLVYWALAAVAPFVMGLAKNSLEEASADRERHAAQSAERQQRLRESTLRERSLTERARLASMMHDGVGHHVSVMVTTAGAISVDRAATESIRRRCEQIADVGRQAIGQLGEVLDVLAAPAEADGVVARFGLGDVDDLVADYRSLGVEVGYAADPAVGSCGPTTEDLCYRIVRESLTNVLRHAHEPRADIRLARAGDRVRLTVTSPLAPGDRASLPGTGRGLRLLTEEAALAGGSLTATPSGDVFALVADLPSGSCGRDAGRPVGRSAP</sequence>
<evidence type="ECO:0000256" key="7">
    <source>
        <dbReference type="ARBA" id="ARBA00022840"/>
    </source>
</evidence>
<evidence type="ECO:0000256" key="9">
    <source>
        <dbReference type="SAM" id="MobiDB-lite"/>
    </source>
</evidence>
<dbReference type="Gene3D" id="3.30.565.10">
    <property type="entry name" value="Histidine kinase-like ATPase, C-terminal domain"/>
    <property type="match status" value="1"/>
</dbReference>
<feature type="transmembrane region" description="Helical" evidence="10">
    <location>
        <begin position="48"/>
        <end position="64"/>
    </location>
</feature>
<dbReference type="Proteomes" id="UP000316628">
    <property type="component" value="Unassembled WGS sequence"/>
</dbReference>
<keyword evidence="10" id="KW-0472">Membrane</keyword>
<evidence type="ECO:0000256" key="10">
    <source>
        <dbReference type="SAM" id="Phobius"/>
    </source>
</evidence>
<keyword evidence="7" id="KW-0067">ATP-binding</keyword>
<gene>
    <name evidence="12" type="ORF">FHX81_1190</name>
</gene>
<dbReference type="InterPro" id="IPR050482">
    <property type="entry name" value="Sensor_HK_TwoCompSys"/>
</dbReference>
<evidence type="ECO:0000256" key="4">
    <source>
        <dbReference type="ARBA" id="ARBA00022679"/>
    </source>
</evidence>
<reference evidence="12 13" key="1">
    <citation type="submission" date="2019-06" db="EMBL/GenBank/DDBJ databases">
        <title>Sequencing the genomes of 1000 actinobacteria strains.</title>
        <authorList>
            <person name="Klenk H.-P."/>
        </authorList>
    </citation>
    <scope>NUCLEOTIDE SEQUENCE [LARGE SCALE GENOMIC DNA]</scope>
    <source>
        <strain evidence="12 13">DSM 45456</strain>
    </source>
</reference>
<evidence type="ECO:0000256" key="2">
    <source>
        <dbReference type="ARBA" id="ARBA00012438"/>
    </source>
</evidence>
<keyword evidence="3" id="KW-0597">Phosphoprotein</keyword>
<dbReference type="SUPFAM" id="SSF55874">
    <property type="entry name" value="ATPase domain of HSP90 chaperone/DNA topoisomerase II/histidine kinase"/>
    <property type="match status" value="1"/>
</dbReference>
<name>A0A543J7V0_9PSEU</name>
<protein>
    <recommendedName>
        <fullName evidence="2">histidine kinase</fullName>
        <ecNumber evidence="2">2.7.13.3</ecNumber>
    </recommendedName>
</protein>
<keyword evidence="10" id="KW-0812">Transmembrane</keyword>
<keyword evidence="6 12" id="KW-0418">Kinase</keyword>
<comment type="catalytic activity">
    <reaction evidence="1">
        <text>ATP + protein L-histidine = ADP + protein N-phospho-L-histidine.</text>
        <dbReference type="EC" id="2.7.13.3"/>
    </reaction>
</comment>
<keyword evidence="5" id="KW-0547">Nucleotide-binding</keyword>
<dbReference type="AlphaFoldDB" id="A0A543J7V0"/>
<evidence type="ECO:0000259" key="11">
    <source>
        <dbReference type="Pfam" id="PF07730"/>
    </source>
</evidence>
<dbReference type="GO" id="GO:0005524">
    <property type="term" value="F:ATP binding"/>
    <property type="evidence" value="ECO:0007669"/>
    <property type="project" value="UniProtKB-KW"/>
</dbReference>
<dbReference type="InterPro" id="IPR011712">
    <property type="entry name" value="Sig_transdc_His_kin_sub3_dim/P"/>
</dbReference>
<dbReference type="PANTHER" id="PTHR24421">
    <property type="entry name" value="NITRATE/NITRITE SENSOR PROTEIN NARX-RELATED"/>
    <property type="match status" value="1"/>
</dbReference>
<proteinExistence type="predicted"/>
<comment type="caution">
    <text evidence="12">The sequence shown here is derived from an EMBL/GenBank/DDBJ whole genome shotgun (WGS) entry which is preliminary data.</text>
</comment>
<dbReference type="GO" id="GO:0016020">
    <property type="term" value="C:membrane"/>
    <property type="evidence" value="ECO:0007669"/>
    <property type="project" value="InterPro"/>
</dbReference>
<dbReference type="EMBL" id="VFPP01000001">
    <property type="protein sequence ID" value="TQM78904.1"/>
    <property type="molecule type" value="Genomic_DNA"/>
</dbReference>
<accession>A0A543J7V0</accession>
<dbReference type="GO" id="GO:0000155">
    <property type="term" value="F:phosphorelay sensor kinase activity"/>
    <property type="evidence" value="ECO:0007669"/>
    <property type="project" value="InterPro"/>
</dbReference>
<dbReference type="EC" id="2.7.13.3" evidence="2"/>
<keyword evidence="8" id="KW-0902">Two-component regulatory system</keyword>
<evidence type="ECO:0000256" key="1">
    <source>
        <dbReference type="ARBA" id="ARBA00000085"/>
    </source>
</evidence>
<evidence type="ECO:0000256" key="6">
    <source>
        <dbReference type="ARBA" id="ARBA00022777"/>
    </source>
</evidence>
<dbReference type="CDD" id="cd16917">
    <property type="entry name" value="HATPase_UhpB-NarQ-NarX-like"/>
    <property type="match status" value="1"/>
</dbReference>
<feature type="domain" description="Signal transduction histidine kinase subgroup 3 dimerisation and phosphoacceptor" evidence="11">
    <location>
        <begin position="199"/>
        <end position="263"/>
    </location>
</feature>
<evidence type="ECO:0000313" key="12">
    <source>
        <dbReference type="EMBL" id="TQM78904.1"/>
    </source>
</evidence>
<dbReference type="PANTHER" id="PTHR24421:SF10">
    <property type="entry name" value="NITRATE_NITRITE SENSOR PROTEIN NARQ"/>
    <property type="match status" value="1"/>
</dbReference>
<dbReference type="GO" id="GO:0046983">
    <property type="term" value="F:protein dimerization activity"/>
    <property type="evidence" value="ECO:0007669"/>
    <property type="project" value="InterPro"/>
</dbReference>
<dbReference type="Pfam" id="PF07730">
    <property type="entry name" value="HisKA_3"/>
    <property type="match status" value="1"/>
</dbReference>